<organism evidence="8 9">
    <name type="scientific">Pedobacter riviphilus</name>
    <dbReference type="NCBI Taxonomy" id="2766984"/>
    <lineage>
        <taxon>Bacteria</taxon>
        <taxon>Pseudomonadati</taxon>
        <taxon>Bacteroidota</taxon>
        <taxon>Sphingobacteriia</taxon>
        <taxon>Sphingobacteriales</taxon>
        <taxon>Sphingobacteriaceae</taxon>
        <taxon>Pedobacter</taxon>
    </lineage>
</organism>
<evidence type="ECO:0000256" key="4">
    <source>
        <dbReference type="ARBA" id="ARBA00023136"/>
    </source>
</evidence>
<protein>
    <submittedName>
        <fullName evidence="8">RagB/SusD family nutrient uptake outer membrane protein</fullName>
    </submittedName>
</protein>
<dbReference type="Proteomes" id="UP000516439">
    <property type="component" value="Chromosome"/>
</dbReference>
<keyword evidence="5" id="KW-0998">Cell outer membrane</keyword>
<reference evidence="8 9" key="1">
    <citation type="submission" date="2020-09" db="EMBL/GenBank/DDBJ databases">
        <title>Pedobacter sp. SW-16 isolated from soil near Yeocheon.</title>
        <authorList>
            <person name="Im H.S."/>
            <person name="Joung Y."/>
            <person name="Lee S.-S."/>
        </authorList>
    </citation>
    <scope>NUCLEOTIDE SEQUENCE [LARGE SCALE GENOMIC DNA]</scope>
    <source>
        <strain evidence="8 9">SW-16</strain>
    </source>
</reference>
<sequence length="492" mass="55483">MKYIYIILLVPALLLLSGCKKWLDVKPNNVVNEDEIFSDDGKGFQSALAGVYYKLSATELYGRELKFGLLDAMVGYYNISATGHTYSDAAKFDFTNITTRPKIDGIWSGLYNSINTINIILNNVEKIKGNSNYALIKGEALGLRGLLHLDLLKYFGPVIKTDGLETAAIPYYSTVGTHAKKKITSRQVLDQVEIDLQEALVLLANDPIKKIGRTGNANGNSLDYNSILDRRGVRMNYYAVLALLARKSQWEGNQQEAFIRAKRVVDELANSNAVALISGKDIASNYQPDLRFASENIFGLYVNDFKKQNITNGILPGLQDGYGTNTVLLPDYDYLNANLYSKAESGSTNDYRLLYWFASYQGVYRLIKFQIDDNAATFYNQYEVTMISLAEMYYIMAEAKLDTDPQNAIDILNQLRKSRNLITPIAYSNTLTKPQLLQYIIDEARKQSIGEGYMYGMYKRLYVDFFKKSGTVKASKNIYVLPIPIDENIYNP</sequence>
<evidence type="ECO:0000259" key="7">
    <source>
        <dbReference type="Pfam" id="PF14322"/>
    </source>
</evidence>
<keyword evidence="9" id="KW-1185">Reference proteome</keyword>
<evidence type="ECO:0000259" key="6">
    <source>
        <dbReference type="Pfam" id="PF07980"/>
    </source>
</evidence>
<dbReference type="InterPro" id="IPR033985">
    <property type="entry name" value="SusD-like_N"/>
</dbReference>
<dbReference type="Pfam" id="PF07980">
    <property type="entry name" value="SusD_RagB"/>
    <property type="match status" value="1"/>
</dbReference>
<dbReference type="SUPFAM" id="SSF48452">
    <property type="entry name" value="TPR-like"/>
    <property type="match status" value="1"/>
</dbReference>
<name>A0ABX6TJP6_9SPHI</name>
<evidence type="ECO:0000256" key="5">
    <source>
        <dbReference type="ARBA" id="ARBA00023237"/>
    </source>
</evidence>
<evidence type="ECO:0000256" key="3">
    <source>
        <dbReference type="ARBA" id="ARBA00022729"/>
    </source>
</evidence>
<dbReference type="InterPro" id="IPR012944">
    <property type="entry name" value="SusD_RagB_dom"/>
</dbReference>
<evidence type="ECO:0000256" key="1">
    <source>
        <dbReference type="ARBA" id="ARBA00004442"/>
    </source>
</evidence>
<keyword evidence="3" id="KW-0732">Signal</keyword>
<dbReference type="InterPro" id="IPR011990">
    <property type="entry name" value="TPR-like_helical_dom_sf"/>
</dbReference>
<evidence type="ECO:0000313" key="9">
    <source>
        <dbReference type="Proteomes" id="UP000516439"/>
    </source>
</evidence>
<feature type="domain" description="RagB/SusD" evidence="6">
    <location>
        <begin position="358"/>
        <end position="453"/>
    </location>
</feature>
<accession>A0ABX6TJP6</accession>
<comment type="subcellular location">
    <subcellularLocation>
        <location evidence="1">Cell outer membrane</location>
    </subcellularLocation>
</comment>
<proteinExistence type="inferred from homology"/>
<dbReference type="PROSITE" id="PS51257">
    <property type="entry name" value="PROKAR_LIPOPROTEIN"/>
    <property type="match status" value="1"/>
</dbReference>
<keyword evidence="4" id="KW-0472">Membrane</keyword>
<dbReference type="EMBL" id="CP061171">
    <property type="protein sequence ID" value="QNR85153.1"/>
    <property type="molecule type" value="Genomic_DNA"/>
</dbReference>
<evidence type="ECO:0000256" key="2">
    <source>
        <dbReference type="ARBA" id="ARBA00006275"/>
    </source>
</evidence>
<feature type="domain" description="SusD-like N-terminal" evidence="7">
    <location>
        <begin position="21"/>
        <end position="208"/>
    </location>
</feature>
<comment type="similarity">
    <text evidence="2">Belongs to the SusD family.</text>
</comment>
<dbReference type="Pfam" id="PF14322">
    <property type="entry name" value="SusD-like_3"/>
    <property type="match status" value="1"/>
</dbReference>
<evidence type="ECO:0000313" key="8">
    <source>
        <dbReference type="EMBL" id="QNR85153.1"/>
    </source>
</evidence>
<gene>
    <name evidence="8" type="ORF">H9N25_01190</name>
</gene>
<dbReference type="Gene3D" id="1.25.40.390">
    <property type="match status" value="1"/>
</dbReference>